<dbReference type="PANTHER" id="PTHR47751">
    <property type="entry name" value="SUPERFAMILY HYDROLASE, PUTATIVE (AFU_ORTHOLOGUE AFUA_2G16580)-RELATED"/>
    <property type="match status" value="1"/>
</dbReference>
<dbReference type="InterPro" id="IPR022742">
    <property type="entry name" value="Hydrolase_4"/>
</dbReference>
<dbReference type="InterPro" id="IPR051411">
    <property type="entry name" value="Polyketide_trans_af380"/>
</dbReference>
<dbReference type="Gene3D" id="1.10.10.800">
    <property type="match status" value="1"/>
</dbReference>
<sequence length="377" mass="40795">MGVGFTPAYAAAANAVPPIGTRHLPVFNKQSGQAKTFANVPVEDVVKYKGNPYGLVYDGAIKENVPGQVNIHPITYDLNGIQIAANVYTPANYDPNKSYAAVVVAHPNGGTKEQVAGLYAQLLAEQGYITIAADASYQGASGGYPRHTDKPQYRVEDIHGMVDIISLYPGVDESRIGALGICGGGGYTLKAVQTDPRVKAVATLSMFNSGIVRKDGYGATTPDPAVAQKTIAQAAAARQKEVTTGQIDYTPRTEKVLTPEQADKLPFDLYREGYYYYGVNYAHPNSTFTYTVSSLMDLTAFDASHNMDLIHQPLLMIAGEKADSLYMTQDAFSKATGTKDKELFLVPGATHIQTYWVPEYVDIISQKLTSFFNGHLK</sequence>
<keyword evidence="3" id="KW-1185">Reference proteome</keyword>
<dbReference type="GO" id="GO:0016787">
    <property type="term" value="F:hydrolase activity"/>
    <property type="evidence" value="ECO:0007669"/>
    <property type="project" value="UniProtKB-KW"/>
</dbReference>
<protein>
    <submittedName>
        <fullName evidence="2">Alpha/beta hydrolase</fullName>
    </submittedName>
</protein>
<keyword evidence="2" id="KW-0378">Hydrolase</keyword>
<evidence type="ECO:0000313" key="2">
    <source>
        <dbReference type="EMBL" id="AXL22337.1"/>
    </source>
</evidence>
<accession>A0A346B2J4</accession>
<reference evidence="2 3" key="1">
    <citation type="submission" date="2018-05" db="EMBL/GenBank/DDBJ databases">
        <title>Complete genome sequence of Megasphaera sp. AJH120T, isolated from the ceca of a chicken.</title>
        <authorList>
            <person name="Maki J."/>
            <person name="Looft T."/>
        </authorList>
    </citation>
    <scope>NUCLEOTIDE SEQUENCE [LARGE SCALE GENOMIC DNA]</scope>
    <source>
        <strain evidence="2 3">AJH120</strain>
    </source>
</reference>
<name>A0A346B2J4_9FIRM</name>
<feature type="domain" description="Serine aminopeptidase S33" evidence="1">
    <location>
        <begin position="99"/>
        <end position="351"/>
    </location>
</feature>
<evidence type="ECO:0000313" key="3">
    <source>
        <dbReference type="Proteomes" id="UP000254337"/>
    </source>
</evidence>
<dbReference type="Proteomes" id="UP000254337">
    <property type="component" value="Chromosome"/>
</dbReference>
<dbReference type="KEGG" id="meg:DKB62_02180"/>
<dbReference type="EMBL" id="CP029462">
    <property type="protein sequence ID" value="AXL22337.1"/>
    <property type="molecule type" value="Genomic_DNA"/>
</dbReference>
<proteinExistence type="predicted"/>
<organism evidence="2 3">
    <name type="scientific">Megasphaera stantonii</name>
    <dbReference type="NCBI Taxonomy" id="2144175"/>
    <lineage>
        <taxon>Bacteria</taxon>
        <taxon>Bacillati</taxon>
        <taxon>Bacillota</taxon>
        <taxon>Negativicutes</taxon>
        <taxon>Veillonellales</taxon>
        <taxon>Veillonellaceae</taxon>
        <taxon>Megasphaera</taxon>
    </lineage>
</organism>
<dbReference type="InterPro" id="IPR029058">
    <property type="entry name" value="AB_hydrolase_fold"/>
</dbReference>
<dbReference type="SUPFAM" id="SSF53474">
    <property type="entry name" value="alpha/beta-Hydrolases"/>
    <property type="match status" value="1"/>
</dbReference>
<gene>
    <name evidence="2" type="ORF">DKB62_02180</name>
</gene>
<evidence type="ECO:0000259" key="1">
    <source>
        <dbReference type="Pfam" id="PF12146"/>
    </source>
</evidence>
<dbReference type="Gene3D" id="3.40.50.1820">
    <property type="entry name" value="alpha/beta hydrolase"/>
    <property type="match status" value="1"/>
</dbReference>
<dbReference type="OrthoDB" id="9805123at2"/>
<dbReference type="Pfam" id="PF12146">
    <property type="entry name" value="Hydrolase_4"/>
    <property type="match status" value="1"/>
</dbReference>
<dbReference type="AlphaFoldDB" id="A0A346B2J4"/>
<dbReference type="PANTHER" id="PTHR47751:SF1">
    <property type="entry name" value="SUPERFAMILY HYDROLASE, PUTATIVE (AFU_ORTHOLOGUE AFUA_2G16580)-RELATED"/>
    <property type="match status" value="1"/>
</dbReference>